<dbReference type="CDD" id="cd06170">
    <property type="entry name" value="LuxR_C_like"/>
    <property type="match status" value="1"/>
</dbReference>
<evidence type="ECO:0000259" key="5">
    <source>
        <dbReference type="PROSITE" id="PS50043"/>
    </source>
</evidence>
<dbReference type="GO" id="GO:0003677">
    <property type="term" value="F:DNA binding"/>
    <property type="evidence" value="ECO:0007669"/>
    <property type="project" value="UniProtKB-KW"/>
</dbReference>
<gene>
    <name evidence="6" type="ORF">FNH09_36725</name>
</gene>
<feature type="domain" description="HTH luxR-type" evidence="5">
    <location>
        <begin position="195"/>
        <end position="260"/>
    </location>
</feature>
<dbReference type="Proteomes" id="UP000325849">
    <property type="component" value="Unassembled WGS sequence"/>
</dbReference>
<keyword evidence="2" id="KW-0238">DNA-binding</keyword>
<name>A0A5N8VRS9_9ACTN</name>
<evidence type="ECO:0000313" key="7">
    <source>
        <dbReference type="Proteomes" id="UP000325849"/>
    </source>
</evidence>
<dbReference type="GO" id="GO:0006355">
    <property type="term" value="P:regulation of DNA-templated transcription"/>
    <property type="evidence" value="ECO:0007669"/>
    <property type="project" value="InterPro"/>
</dbReference>
<evidence type="ECO:0000256" key="4">
    <source>
        <dbReference type="SAM" id="MobiDB-lite"/>
    </source>
</evidence>
<evidence type="ECO:0000256" key="3">
    <source>
        <dbReference type="ARBA" id="ARBA00023163"/>
    </source>
</evidence>
<keyword evidence="1" id="KW-0805">Transcription regulation</keyword>
<keyword evidence="3" id="KW-0804">Transcription</keyword>
<dbReference type="PRINTS" id="PR00038">
    <property type="entry name" value="HTHLUXR"/>
</dbReference>
<reference evidence="6 7" key="1">
    <citation type="submission" date="2019-07" db="EMBL/GenBank/DDBJ databases">
        <title>New species of Amycolatopsis and Streptomyces.</title>
        <authorList>
            <person name="Duangmal K."/>
            <person name="Teo W.F.A."/>
            <person name="Lipun K."/>
        </authorList>
    </citation>
    <scope>NUCLEOTIDE SEQUENCE [LARGE SCALE GENOMIC DNA]</scope>
    <source>
        <strain evidence="6 7">NBRC 109810</strain>
    </source>
</reference>
<dbReference type="PROSITE" id="PS50043">
    <property type="entry name" value="HTH_LUXR_2"/>
    <property type="match status" value="1"/>
</dbReference>
<accession>A0A5N8VRS9</accession>
<evidence type="ECO:0000313" key="6">
    <source>
        <dbReference type="EMBL" id="MPY36575.1"/>
    </source>
</evidence>
<protein>
    <submittedName>
        <fullName evidence="6">Response regulator transcription factor</fullName>
    </submittedName>
</protein>
<dbReference type="SMART" id="SM00421">
    <property type="entry name" value="HTH_LUXR"/>
    <property type="match status" value="1"/>
</dbReference>
<dbReference type="SUPFAM" id="SSF46894">
    <property type="entry name" value="C-terminal effector domain of the bipartite response regulators"/>
    <property type="match status" value="1"/>
</dbReference>
<dbReference type="PANTHER" id="PTHR44688">
    <property type="entry name" value="DNA-BINDING TRANSCRIPTIONAL ACTIVATOR DEVR_DOSR"/>
    <property type="match status" value="1"/>
</dbReference>
<keyword evidence="7" id="KW-1185">Reference proteome</keyword>
<dbReference type="InterPro" id="IPR000792">
    <property type="entry name" value="Tscrpt_reg_LuxR_C"/>
</dbReference>
<dbReference type="InterPro" id="IPR016032">
    <property type="entry name" value="Sig_transdc_resp-reg_C-effctor"/>
</dbReference>
<organism evidence="6 7">
    <name type="scientific">Streptomyces adustus</name>
    <dbReference type="NCBI Taxonomy" id="1609272"/>
    <lineage>
        <taxon>Bacteria</taxon>
        <taxon>Bacillati</taxon>
        <taxon>Actinomycetota</taxon>
        <taxon>Actinomycetes</taxon>
        <taxon>Kitasatosporales</taxon>
        <taxon>Streptomycetaceae</taxon>
        <taxon>Streptomyces</taxon>
    </lineage>
</organism>
<comment type="caution">
    <text evidence="6">The sequence shown here is derived from an EMBL/GenBank/DDBJ whole genome shotgun (WGS) entry which is preliminary data.</text>
</comment>
<feature type="region of interest" description="Disordered" evidence="4">
    <location>
        <begin position="1"/>
        <end position="57"/>
    </location>
</feature>
<dbReference type="OrthoDB" id="4309410at2"/>
<proteinExistence type="predicted"/>
<sequence>MTCAPNTGPRTPCGRRFHGEALLPEPPPPHHRDRASRPRRADPGGPALTHKEKSPTPISIVVRAADPVSLQGAEVLLRRSDGTVLLPADQVGRADVVLVLANEVTEETMSWMEEASTISSNPEMRIVLVADRISRPRLARAVRHGLVSVLPRAHTGFPEIVQAVLSSRAGSAQMPGELLRSLIEELRTLLRDPTGSILPGGFEGREVEVLRLLAEGLDTTEIAAKLNYSERTIKNIIFAVTRRLNLRNRTHAVAYAMRIGAL</sequence>
<dbReference type="AlphaFoldDB" id="A0A5N8VRS9"/>
<dbReference type="Gene3D" id="3.40.50.2300">
    <property type="match status" value="1"/>
</dbReference>
<evidence type="ECO:0000256" key="1">
    <source>
        <dbReference type="ARBA" id="ARBA00023015"/>
    </source>
</evidence>
<dbReference type="Pfam" id="PF00196">
    <property type="entry name" value="GerE"/>
    <property type="match status" value="1"/>
</dbReference>
<evidence type="ECO:0000256" key="2">
    <source>
        <dbReference type="ARBA" id="ARBA00023125"/>
    </source>
</evidence>
<dbReference type="PANTHER" id="PTHR44688:SF16">
    <property type="entry name" value="DNA-BINDING TRANSCRIPTIONAL ACTIVATOR DEVR_DOSR"/>
    <property type="match status" value="1"/>
</dbReference>
<dbReference type="PROSITE" id="PS00622">
    <property type="entry name" value="HTH_LUXR_1"/>
    <property type="match status" value="1"/>
</dbReference>
<dbReference type="EMBL" id="VJZD01000232">
    <property type="protein sequence ID" value="MPY36575.1"/>
    <property type="molecule type" value="Genomic_DNA"/>
</dbReference>